<sequence>MGFQQGLSGLNAASKSLDVIGNNISNANTVGFKQAQVQFADVYANSLSGGASSNTVGIGVKVSTIAQQFTQGNISSTNNPLDIAINGNGFFRMSKNGAITYTRNGQFQLDKSGAIVNASGQNLTGYLADVNGVLSTGSASPITINTADIAPAQTSKISGVMNLDSRENVPGTQIPVTVPPVVTPIAFSPTDPTSYNKSTSVTVFDSLGNSHVLQTYYVRINPVTTPPATAGTIEWNVFATIDGNRFDATGALTPTGTAASPIGKLAFNNLGKLTGAIPAYAATDPRALNMIVPVSSGAVTPINTTANIKFDYTNSTQFGSDFSVSSMKQDGFTSGKLSKFNTAKDGTIIGSYTNGQTKVLGQVVLASFTDPNGLQSLGDNQWAETSDSGQSLIGPPGSGNIGVLTSSATEDSNTDLTGELVSMITAQRVYQANAQTIKTQDQILQTIVNLR</sequence>
<dbReference type="Pfam" id="PF07559">
    <property type="entry name" value="FlgE_D2"/>
    <property type="match status" value="1"/>
</dbReference>
<dbReference type="Gene3D" id="2.60.98.20">
    <property type="entry name" value="Flagellar hook protein FlgE"/>
    <property type="match status" value="1"/>
</dbReference>
<dbReference type="GO" id="GO:0071978">
    <property type="term" value="P:bacterial-type flagellum-dependent swarming motility"/>
    <property type="evidence" value="ECO:0007669"/>
    <property type="project" value="TreeGrafter"/>
</dbReference>
<evidence type="ECO:0000259" key="8">
    <source>
        <dbReference type="Pfam" id="PF07559"/>
    </source>
</evidence>
<dbReference type="InterPro" id="IPR037925">
    <property type="entry name" value="FlgE/F/G-like"/>
</dbReference>
<dbReference type="InterPro" id="IPR020013">
    <property type="entry name" value="Flagellar_FlgE/F/G"/>
</dbReference>
<name>A0A850QEZ0_9BURK</name>
<evidence type="ECO:0000313" key="11">
    <source>
        <dbReference type="Proteomes" id="UP000588051"/>
    </source>
</evidence>
<keyword evidence="4 5" id="KW-0975">Bacterial flagellum</keyword>
<feature type="domain" description="Flagellar basal-body/hook protein C-terminal" evidence="7">
    <location>
        <begin position="407"/>
        <end position="450"/>
    </location>
</feature>
<dbReference type="InterPro" id="IPR053967">
    <property type="entry name" value="LlgE_F_G-like_D1"/>
</dbReference>
<keyword evidence="10" id="KW-0966">Cell projection</keyword>
<evidence type="ECO:0000259" key="7">
    <source>
        <dbReference type="Pfam" id="PF06429"/>
    </source>
</evidence>
<dbReference type="RefSeq" id="WP_176803674.1">
    <property type="nucleotide sequence ID" value="NZ_JABXYJ010000005.1"/>
</dbReference>
<evidence type="ECO:0000256" key="1">
    <source>
        <dbReference type="ARBA" id="ARBA00004117"/>
    </source>
</evidence>
<keyword evidence="10" id="KW-0969">Cilium</keyword>
<dbReference type="PANTHER" id="PTHR30435">
    <property type="entry name" value="FLAGELLAR PROTEIN"/>
    <property type="match status" value="1"/>
</dbReference>
<dbReference type="AlphaFoldDB" id="A0A850QEZ0"/>
<evidence type="ECO:0000256" key="4">
    <source>
        <dbReference type="ARBA" id="ARBA00023143"/>
    </source>
</evidence>
<organism evidence="10 11">
    <name type="scientific">Undibacterium oligocarboniphilum</name>
    <dbReference type="NCBI Taxonomy" id="666702"/>
    <lineage>
        <taxon>Bacteria</taxon>
        <taxon>Pseudomonadati</taxon>
        <taxon>Pseudomonadota</taxon>
        <taxon>Betaproteobacteria</taxon>
        <taxon>Burkholderiales</taxon>
        <taxon>Oxalobacteraceae</taxon>
        <taxon>Undibacterium</taxon>
    </lineage>
</organism>
<evidence type="ECO:0000256" key="3">
    <source>
        <dbReference type="ARBA" id="ARBA00019015"/>
    </source>
</evidence>
<dbReference type="InterPro" id="IPR011491">
    <property type="entry name" value="FlgE_D2"/>
</dbReference>
<keyword evidence="11" id="KW-1185">Reference proteome</keyword>
<dbReference type="Pfam" id="PF22692">
    <property type="entry name" value="LlgE_F_G_D1"/>
    <property type="match status" value="1"/>
</dbReference>
<dbReference type="PROSITE" id="PS00588">
    <property type="entry name" value="FLAGELLA_BB_ROD"/>
    <property type="match status" value="1"/>
</dbReference>
<comment type="similarity">
    <text evidence="2 5">Belongs to the flagella basal body rod proteins family.</text>
</comment>
<comment type="subcellular location">
    <subcellularLocation>
        <location evidence="1 5">Bacterial flagellum basal body</location>
    </subcellularLocation>
</comment>
<accession>A0A850QEZ0</accession>
<dbReference type="InterPro" id="IPR037058">
    <property type="entry name" value="Falgellar_hook_FlgE_sf"/>
</dbReference>
<evidence type="ECO:0000256" key="5">
    <source>
        <dbReference type="RuleBase" id="RU362116"/>
    </source>
</evidence>
<protein>
    <recommendedName>
        <fullName evidence="3 5">Flagellar hook protein FlgE</fullName>
    </recommendedName>
</protein>
<keyword evidence="10" id="KW-0282">Flagellum</keyword>
<dbReference type="Pfam" id="PF00460">
    <property type="entry name" value="Flg_bb_rod"/>
    <property type="match status" value="1"/>
</dbReference>
<evidence type="ECO:0000313" key="10">
    <source>
        <dbReference type="EMBL" id="NVO78141.1"/>
    </source>
</evidence>
<proteinExistence type="inferred from homology"/>
<feature type="domain" description="Flagellar basal body rod protein N-terminal" evidence="6">
    <location>
        <begin position="6"/>
        <end position="33"/>
    </location>
</feature>
<dbReference type="PANTHER" id="PTHR30435:SF1">
    <property type="entry name" value="FLAGELLAR HOOK PROTEIN FLGE"/>
    <property type="match status" value="1"/>
</dbReference>
<gene>
    <name evidence="10" type="primary">flgE</name>
    <name evidence="10" type="ORF">HV832_09880</name>
</gene>
<dbReference type="NCBIfam" id="TIGR03506">
    <property type="entry name" value="FlgEFG_subfam"/>
    <property type="match status" value="1"/>
</dbReference>
<dbReference type="GO" id="GO:0009424">
    <property type="term" value="C:bacterial-type flagellum hook"/>
    <property type="evidence" value="ECO:0007669"/>
    <property type="project" value="TreeGrafter"/>
</dbReference>
<comment type="function">
    <text evidence="5">A flexible structure which links the flagellar filament to the drive apparatus in the basal body.</text>
</comment>
<dbReference type="Pfam" id="PF06429">
    <property type="entry name" value="Flg_bbr_C"/>
    <property type="match status" value="1"/>
</dbReference>
<comment type="caution">
    <text evidence="10">The sequence shown here is derived from an EMBL/GenBank/DDBJ whole genome shotgun (WGS) entry which is preliminary data.</text>
</comment>
<evidence type="ECO:0000259" key="9">
    <source>
        <dbReference type="Pfam" id="PF22692"/>
    </source>
</evidence>
<evidence type="ECO:0000259" key="6">
    <source>
        <dbReference type="Pfam" id="PF00460"/>
    </source>
</evidence>
<dbReference type="GO" id="GO:0005829">
    <property type="term" value="C:cytosol"/>
    <property type="evidence" value="ECO:0007669"/>
    <property type="project" value="TreeGrafter"/>
</dbReference>
<feature type="domain" description="Flagellar hook protein FlgE D2" evidence="8">
    <location>
        <begin position="181"/>
        <end position="332"/>
    </location>
</feature>
<dbReference type="GO" id="GO:0009425">
    <property type="term" value="C:bacterial-type flagellum basal body"/>
    <property type="evidence" value="ECO:0007669"/>
    <property type="project" value="UniProtKB-SubCell"/>
</dbReference>
<dbReference type="EMBL" id="JABXYJ010000005">
    <property type="protein sequence ID" value="NVO78141.1"/>
    <property type="molecule type" value="Genomic_DNA"/>
</dbReference>
<dbReference type="Proteomes" id="UP000588051">
    <property type="component" value="Unassembled WGS sequence"/>
</dbReference>
<feature type="domain" description="Flagellar hook protein FlgE/F/G-like D1" evidence="9">
    <location>
        <begin position="84"/>
        <end position="146"/>
    </location>
</feature>
<evidence type="ECO:0000256" key="2">
    <source>
        <dbReference type="ARBA" id="ARBA00009677"/>
    </source>
</evidence>
<dbReference type="SUPFAM" id="SSF117143">
    <property type="entry name" value="Flagellar hook protein flgE"/>
    <property type="match status" value="1"/>
</dbReference>
<dbReference type="InterPro" id="IPR019776">
    <property type="entry name" value="Flagellar_basal_body_rod_CS"/>
</dbReference>
<reference evidence="10 11" key="1">
    <citation type="submission" date="2020-06" db="EMBL/GenBank/DDBJ databases">
        <authorList>
            <person name="Qiu C."/>
            <person name="Liu Z."/>
        </authorList>
    </citation>
    <scope>NUCLEOTIDE SEQUENCE [LARGE SCALE GENOMIC DNA]</scope>
    <source>
        <strain evidence="10 11">EM 1</strain>
    </source>
</reference>
<dbReference type="InterPro" id="IPR001444">
    <property type="entry name" value="Flag_bb_rod_N"/>
</dbReference>
<dbReference type="NCBIfam" id="NF004238">
    <property type="entry name" value="PRK05682.1-1"/>
    <property type="match status" value="1"/>
</dbReference>
<dbReference type="InterPro" id="IPR010930">
    <property type="entry name" value="Flg_bb/hook_C_dom"/>
</dbReference>